<feature type="domain" description="Glycosyl transferase family 1" evidence="1">
    <location>
        <begin position="184"/>
        <end position="340"/>
    </location>
</feature>
<keyword evidence="4" id="KW-1185">Reference proteome</keyword>
<proteinExistence type="predicted"/>
<evidence type="ECO:0008006" key="5">
    <source>
        <dbReference type="Google" id="ProtNLM"/>
    </source>
</evidence>
<dbReference type="eggNOG" id="COG0438">
    <property type="taxonomic scope" value="Bacteria"/>
</dbReference>
<feature type="domain" description="Glycosyltransferase subfamily 4-like N-terminal" evidence="2">
    <location>
        <begin position="13"/>
        <end position="174"/>
    </location>
</feature>
<dbReference type="OrthoDB" id="9787617at2"/>
<dbReference type="EMBL" id="JRJU01000045">
    <property type="protein sequence ID" value="KHF38264.1"/>
    <property type="molecule type" value="Genomic_DNA"/>
</dbReference>
<dbReference type="STRING" id="333138.LQ50_22310"/>
<dbReference type="Proteomes" id="UP000030832">
    <property type="component" value="Unassembled WGS sequence"/>
</dbReference>
<reference evidence="3 4" key="1">
    <citation type="submission" date="2014-09" db="EMBL/GenBank/DDBJ databases">
        <title>Genome sequencing and annotation of Bacillus Okhensis strain Kh10-101T.</title>
        <authorList>
            <person name="Prakash J.S."/>
        </authorList>
    </citation>
    <scope>NUCLEOTIDE SEQUENCE [LARGE SCALE GENOMIC DNA]</scope>
    <source>
        <strain evidence="4">Kh10-101T</strain>
    </source>
</reference>
<evidence type="ECO:0000259" key="2">
    <source>
        <dbReference type="Pfam" id="PF13439"/>
    </source>
</evidence>
<sequence>MRIGILINDVTAVGGVERVVTNTANKFHSILGHEVEIISVFTNKNDRPSFNIDEGVQIKYINRNITTNKENKFSKYSSIIKKIHQIIEDRKYDLVLCNSISLVLIALIIKKFAVPRKVSFKIVAWEHSQFDNVSEKFKQLRNIIYRFIDGVVTLTEQDKALFNKINSNTRCIYNMNPFISTTRANLNAKKVIAVGRLEEEKGFDMLIEAFSIVNKEYPDWVLNIYGEGSQRDFLERNINDKNLQNYIKLNNFTNNIIDNYVESSIFVLSSRTESFGMVLVEAMSNGLACISFDCKVGPREIIKNNTDGLLVEPNNIEELASKIINLINDSKLRNSLAENAMLKAKLFSTETIMSEWDYFLSEMK</sequence>
<comment type="caution">
    <text evidence="3">The sequence shown here is derived from an EMBL/GenBank/DDBJ whole genome shotgun (WGS) entry which is preliminary data.</text>
</comment>
<dbReference type="AlphaFoldDB" id="A0A0B0IDX5"/>
<dbReference type="SUPFAM" id="SSF53756">
    <property type="entry name" value="UDP-Glycosyltransferase/glycogen phosphorylase"/>
    <property type="match status" value="1"/>
</dbReference>
<name>A0A0B0IDX5_9BACI</name>
<dbReference type="CDD" id="cd03820">
    <property type="entry name" value="GT4_AmsD-like"/>
    <property type="match status" value="1"/>
</dbReference>
<dbReference type="PANTHER" id="PTHR12526:SF630">
    <property type="entry name" value="GLYCOSYLTRANSFERASE"/>
    <property type="match status" value="1"/>
</dbReference>
<dbReference type="GO" id="GO:0016757">
    <property type="term" value="F:glycosyltransferase activity"/>
    <property type="evidence" value="ECO:0007669"/>
    <property type="project" value="InterPro"/>
</dbReference>
<accession>A0A0B0IDX5</accession>
<protein>
    <recommendedName>
        <fullName evidence="5">Glycosyl transferase family 1 domain-containing protein</fullName>
    </recommendedName>
</protein>
<gene>
    <name evidence="3" type="ORF">LQ50_22310</name>
</gene>
<organism evidence="3 4">
    <name type="scientific">Halalkalibacter okhensis</name>
    <dbReference type="NCBI Taxonomy" id="333138"/>
    <lineage>
        <taxon>Bacteria</taxon>
        <taxon>Bacillati</taxon>
        <taxon>Bacillota</taxon>
        <taxon>Bacilli</taxon>
        <taxon>Bacillales</taxon>
        <taxon>Bacillaceae</taxon>
        <taxon>Halalkalibacter</taxon>
    </lineage>
</organism>
<dbReference type="InterPro" id="IPR028098">
    <property type="entry name" value="Glyco_trans_4-like_N"/>
</dbReference>
<dbReference type="Gene3D" id="3.40.50.2000">
    <property type="entry name" value="Glycogen Phosphorylase B"/>
    <property type="match status" value="2"/>
</dbReference>
<evidence type="ECO:0000313" key="3">
    <source>
        <dbReference type="EMBL" id="KHF38264.1"/>
    </source>
</evidence>
<evidence type="ECO:0000313" key="4">
    <source>
        <dbReference type="Proteomes" id="UP000030832"/>
    </source>
</evidence>
<dbReference type="InterPro" id="IPR001296">
    <property type="entry name" value="Glyco_trans_1"/>
</dbReference>
<dbReference type="Pfam" id="PF00534">
    <property type="entry name" value="Glycos_transf_1"/>
    <property type="match status" value="1"/>
</dbReference>
<dbReference type="PANTHER" id="PTHR12526">
    <property type="entry name" value="GLYCOSYLTRANSFERASE"/>
    <property type="match status" value="1"/>
</dbReference>
<dbReference type="RefSeq" id="WP_034633197.1">
    <property type="nucleotide sequence ID" value="NZ_JRJU01000045.1"/>
</dbReference>
<dbReference type="Pfam" id="PF13439">
    <property type="entry name" value="Glyco_transf_4"/>
    <property type="match status" value="1"/>
</dbReference>
<evidence type="ECO:0000259" key="1">
    <source>
        <dbReference type="Pfam" id="PF00534"/>
    </source>
</evidence>